<gene>
    <name evidence="2" type="ORF">Pla108_12630</name>
</gene>
<name>A0A5C6AQ39_9BACT</name>
<dbReference type="Pfam" id="PF14080">
    <property type="entry name" value="DUF4261"/>
    <property type="match status" value="1"/>
</dbReference>
<dbReference type="Proteomes" id="UP000317421">
    <property type="component" value="Unassembled WGS sequence"/>
</dbReference>
<dbReference type="InterPro" id="IPR025357">
    <property type="entry name" value="DUF4261"/>
</dbReference>
<feature type="domain" description="DUF4261" evidence="1">
    <location>
        <begin position="177"/>
        <end position="251"/>
    </location>
</feature>
<reference evidence="2 3" key="1">
    <citation type="submission" date="2019-02" db="EMBL/GenBank/DDBJ databases">
        <title>Deep-cultivation of Planctomycetes and their phenomic and genomic characterization uncovers novel biology.</title>
        <authorList>
            <person name="Wiegand S."/>
            <person name="Jogler M."/>
            <person name="Boedeker C."/>
            <person name="Pinto D."/>
            <person name="Vollmers J."/>
            <person name="Rivas-Marin E."/>
            <person name="Kohn T."/>
            <person name="Peeters S.H."/>
            <person name="Heuer A."/>
            <person name="Rast P."/>
            <person name="Oberbeckmann S."/>
            <person name="Bunk B."/>
            <person name="Jeske O."/>
            <person name="Meyerdierks A."/>
            <person name="Storesund J.E."/>
            <person name="Kallscheuer N."/>
            <person name="Luecker S."/>
            <person name="Lage O.M."/>
            <person name="Pohl T."/>
            <person name="Merkel B.J."/>
            <person name="Hornburger P."/>
            <person name="Mueller R.-W."/>
            <person name="Bruemmer F."/>
            <person name="Labrenz M."/>
            <person name="Spormann A.M."/>
            <person name="Op Den Camp H."/>
            <person name="Overmann J."/>
            <person name="Amann R."/>
            <person name="Jetten M.S.M."/>
            <person name="Mascher T."/>
            <person name="Medema M.H."/>
            <person name="Devos D.P."/>
            <person name="Kaster A.-K."/>
            <person name="Ovreas L."/>
            <person name="Rohde M."/>
            <person name="Galperin M.Y."/>
            <person name="Jogler C."/>
        </authorList>
    </citation>
    <scope>NUCLEOTIDE SEQUENCE [LARGE SCALE GENOMIC DNA]</scope>
    <source>
        <strain evidence="2 3">Pla108</strain>
    </source>
</reference>
<keyword evidence="3" id="KW-1185">Reference proteome</keyword>
<dbReference type="OrthoDB" id="4404312at2"/>
<dbReference type="AlphaFoldDB" id="A0A5C6AQ39"/>
<evidence type="ECO:0000313" key="2">
    <source>
        <dbReference type="EMBL" id="TWU00314.1"/>
    </source>
</evidence>
<protein>
    <recommendedName>
        <fullName evidence="1">DUF4261 domain-containing protein</fullName>
    </recommendedName>
</protein>
<organism evidence="2 3">
    <name type="scientific">Botrimarina colliarenosi</name>
    <dbReference type="NCBI Taxonomy" id="2528001"/>
    <lineage>
        <taxon>Bacteria</taxon>
        <taxon>Pseudomonadati</taxon>
        <taxon>Planctomycetota</taxon>
        <taxon>Planctomycetia</taxon>
        <taxon>Pirellulales</taxon>
        <taxon>Lacipirellulaceae</taxon>
        <taxon>Botrimarina</taxon>
    </lineage>
</organism>
<evidence type="ECO:0000259" key="1">
    <source>
        <dbReference type="Pfam" id="PF14080"/>
    </source>
</evidence>
<proteinExistence type="predicted"/>
<evidence type="ECO:0000313" key="3">
    <source>
        <dbReference type="Proteomes" id="UP000317421"/>
    </source>
</evidence>
<sequence>MPATSIALVALSDQTLADAEAVAAEIGRLAPDSPAPRVASRTAGAFTLAWDDGATANVTLVDKPIPWERLKGPCATAWYWPEAEAALRPHVAHLFVTLLDDTKRAIDVSFRLTRLTVAVTKNAPSLGIVWGGSGAVHEPTAFASLAAQSSASDLPLNLWIDFRVYELEADEGYGLFTTGLAALGRLEMEVPHYHGDPQKLVGAAYNIAHYVLERDATLKDTEVIGLPDESQVTICEDQSMIDPEQDVVRLEFS</sequence>
<accession>A0A5C6AQ39</accession>
<comment type="caution">
    <text evidence="2">The sequence shown here is derived from an EMBL/GenBank/DDBJ whole genome shotgun (WGS) entry which is preliminary data.</text>
</comment>
<dbReference type="RefSeq" id="WP_146443996.1">
    <property type="nucleotide sequence ID" value="NZ_SJPR01000001.1"/>
</dbReference>
<dbReference type="EMBL" id="SJPR01000001">
    <property type="protein sequence ID" value="TWU00314.1"/>
    <property type="molecule type" value="Genomic_DNA"/>
</dbReference>